<keyword evidence="2" id="KW-1185">Reference proteome</keyword>
<protein>
    <submittedName>
        <fullName evidence="1">Terminase small subunit</fullName>
    </submittedName>
</protein>
<proteinExistence type="predicted"/>
<accession>A0A9Y1CVN8</accession>
<dbReference type="Proteomes" id="UP001214971">
    <property type="component" value="Segment"/>
</dbReference>
<sequence length="250" mass="28752">MENPDWKAIAHEYATTNLSLAALAKKYDLSVSTVRSRKNRENWTKQIGAQKINKRIMEQSARKLIKERVEVLNPEVVVNIAPTHAVGERKIYAKPIKNAPWLKYLPEDVVEMMKSMEEANPIDILYDQIRMQWSMIIRAQEIMYVSDQLDTDRFKTKSSMDSDTYEVHTAWDKHGKFMNAMATAQKELRFLIQQFMELAPVEDERRARIKNIEVNTELAEQRVKALKGATKDTAMLDVLINAVTGGQPNG</sequence>
<name>A0A9Y1CVN8_9CAUD</name>
<evidence type="ECO:0000313" key="1">
    <source>
        <dbReference type="EMBL" id="USL89243.1"/>
    </source>
</evidence>
<reference evidence="1" key="1">
    <citation type="submission" date="2022-04" db="EMBL/GenBank/DDBJ databases">
        <authorList>
            <person name="Yang M."/>
            <person name="Tan S."/>
        </authorList>
    </citation>
    <scope>NUCLEOTIDE SEQUENCE</scope>
</reference>
<organism evidence="1 2">
    <name type="scientific">Bacillus phage vB_BceS_LY1</name>
    <dbReference type="NCBI Taxonomy" id="2950459"/>
    <lineage>
        <taxon>Viruses</taxon>
        <taxon>Duplodnaviria</taxon>
        <taxon>Heunggongvirae</taxon>
        <taxon>Uroviricota</taxon>
        <taxon>Caudoviricetes</taxon>
        <taxon>Gutmannvirinae</taxon>
        <taxon>Layangavirus</taxon>
        <taxon>Layangavirus LY1</taxon>
    </lineage>
</organism>
<evidence type="ECO:0000313" key="2">
    <source>
        <dbReference type="Proteomes" id="UP001214971"/>
    </source>
</evidence>
<gene>
    <name evidence="1" type="ORF">vBBceSLY1_00024</name>
</gene>
<dbReference type="EMBL" id="ON366410">
    <property type="protein sequence ID" value="USL89243.1"/>
    <property type="molecule type" value="Genomic_DNA"/>
</dbReference>